<evidence type="ECO:0000313" key="2">
    <source>
        <dbReference type="EMBL" id="MDO6122078.1"/>
    </source>
</evidence>
<proteinExistence type="predicted"/>
<sequence length="241" mass="25771">MKVLFVGPSLPDAAILCGGAIRVLPPAAHGDVLAAVRADATAIGIVDGNFEHVAPVWHKEILHALDNGVTVFGAASMGALRAAECDTFGMLGIGRIYEDYATGRRIDDADVALLHGPAELGYPALSLPLVNADATLDRLEALDAIDKHDLSRLRDVAGSLFYKDRTWQAVLKKAESRESEASLLQLLHATTVNQKREDALALVAAMLSFLPEGPAKQGNWTFRSTSLWRSAADQPAAKRNV</sequence>
<keyword evidence="3" id="KW-1185">Reference proteome</keyword>
<reference evidence="2" key="1">
    <citation type="submission" date="2022-04" db="EMBL/GenBank/DDBJ databases">
        <title>Shinella lacus sp. nov., a novel member of the genus Shinella from water.</title>
        <authorList>
            <person name="Deng Y."/>
        </authorList>
    </citation>
    <scope>NUCLEOTIDE SEQUENCE</scope>
    <source>
        <strain evidence="2">JCM 31239</strain>
    </source>
</reference>
<dbReference type="EMBL" id="WHSC02000005">
    <property type="protein sequence ID" value="MDO6122078.1"/>
    <property type="molecule type" value="Genomic_DNA"/>
</dbReference>
<dbReference type="Proteomes" id="UP001177080">
    <property type="component" value="Unassembled WGS sequence"/>
</dbReference>
<dbReference type="InterPro" id="IPR012924">
    <property type="entry name" value="TfuA_core"/>
</dbReference>
<organism evidence="2 3">
    <name type="scientific">Shinella curvata</name>
    <dbReference type="NCBI Taxonomy" id="1817964"/>
    <lineage>
        <taxon>Bacteria</taxon>
        <taxon>Pseudomonadati</taxon>
        <taxon>Pseudomonadota</taxon>
        <taxon>Alphaproteobacteria</taxon>
        <taxon>Hyphomicrobiales</taxon>
        <taxon>Rhizobiaceae</taxon>
        <taxon>Shinella</taxon>
    </lineage>
</organism>
<evidence type="ECO:0000259" key="1">
    <source>
        <dbReference type="Pfam" id="PF07812"/>
    </source>
</evidence>
<feature type="domain" description="TfuA-like core" evidence="1">
    <location>
        <begin position="47"/>
        <end position="166"/>
    </location>
</feature>
<comment type="caution">
    <text evidence="2">The sequence shown here is derived from an EMBL/GenBank/DDBJ whole genome shotgun (WGS) entry which is preliminary data.</text>
</comment>
<dbReference type="Pfam" id="PF07812">
    <property type="entry name" value="TfuA"/>
    <property type="match status" value="1"/>
</dbReference>
<gene>
    <name evidence="2" type="ORF">GB928_012865</name>
</gene>
<dbReference type="RefSeq" id="WP_244762596.1">
    <property type="nucleotide sequence ID" value="NZ_JALJCJ010000005.1"/>
</dbReference>
<accession>A0ABT8XEN0</accession>
<name>A0ABT8XEN0_9HYPH</name>
<evidence type="ECO:0000313" key="3">
    <source>
        <dbReference type="Proteomes" id="UP001177080"/>
    </source>
</evidence>
<protein>
    <submittedName>
        <fullName evidence="2">TfuA-like protein</fullName>
    </submittedName>
</protein>